<proteinExistence type="predicted"/>
<gene>
    <name evidence="2" type="ORF">FOZ62_009439</name>
</gene>
<organism evidence="2 3">
    <name type="scientific">Perkinsus olseni</name>
    <name type="common">Perkinsus atlanticus</name>
    <dbReference type="NCBI Taxonomy" id="32597"/>
    <lineage>
        <taxon>Eukaryota</taxon>
        <taxon>Sar</taxon>
        <taxon>Alveolata</taxon>
        <taxon>Perkinsozoa</taxon>
        <taxon>Perkinsea</taxon>
        <taxon>Perkinsida</taxon>
        <taxon>Perkinsidae</taxon>
        <taxon>Perkinsus</taxon>
    </lineage>
</organism>
<reference evidence="2 3" key="1">
    <citation type="submission" date="2020-04" db="EMBL/GenBank/DDBJ databases">
        <title>Perkinsus olseni comparative genomics.</title>
        <authorList>
            <person name="Bogema D.R."/>
        </authorList>
    </citation>
    <scope>NUCLEOTIDE SEQUENCE [LARGE SCALE GENOMIC DNA]</scope>
    <source>
        <strain evidence="2">ATCC PRA-205</strain>
    </source>
</reference>
<name>A0A7J6S3L3_PEROL</name>
<dbReference type="AlphaFoldDB" id="A0A7J6S3L3"/>
<feature type="region of interest" description="Disordered" evidence="1">
    <location>
        <begin position="60"/>
        <end position="83"/>
    </location>
</feature>
<protein>
    <submittedName>
        <fullName evidence="2">Uncharacterized protein</fullName>
    </submittedName>
</protein>
<evidence type="ECO:0000313" key="3">
    <source>
        <dbReference type="Proteomes" id="UP000574390"/>
    </source>
</evidence>
<comment type="caution">
    <text evidence="2">The sequence shown here is derived from an EMBL/GenBank/DDBJ whole genome shotgun (WGS) entry which is preliminary data.</text>
</comment>
<feature type="compositionally biased region" description="Low complexity" evidence="1">
    <location>
        <begin position="74"/>
        <end position="83"/>
    </location>
</feature>
<accession>A0A7J6S3L3</accession>
<evidence type="ECO:0000313" key="2">
    <source>
        <dbReference type="EMBL" id="KAF4727549.1"/>
    </source>
</evidence>
<dbReference type="EMBL" id="JABANM010017562">
    <property type="protein sequence ID" value="KAF4727549.1"/>
    <property type="molecule type" value="Genomic_DNA"/>
</dbReference>
<dbReference type="Proteomes" id="UP000574390">
    <property type="component" value="Unassembled WGS sequence"/>
</dbReference>
<evidence type="ECO:0000256" key="1">
    <source>
        <dbReference type="SAM" id="MobiDB-lite"/>
    </source>
</evidence>
<sequence length="334" mass="37030">MNRDMSRLSNLGKLHPPVRSHFGAYDCACDERYVVLFPPSLVPFPFHFFPLVYGNCKSRPDPQPASRQRSSLGQTPVPTLPAQTPVPTLPLVPKLDDHTYKHIGYFVYESKVPYSIKMVFVGLPGDVGMFSVECFYQSNLFRLHEVEGDPDVPAAGPERDEQGVWVARAEAACPEAMVRQQDFSYFSVNEGGDLEVSFGDNLVTLSRTWLALIPGLYSNGESSEFGVQMQYKISMNGTVDVKLGCADGGDTGFKKYKLVGTGVGKPYMVKPIDDGDTLKDLVDSLKLVCPEDTSTHRFPDHYLAETYNTVGFATGEVIYVAGEFFRDGLHRQLS</sequence>